<keyword evidence="6" id="KW-1185">Reference proteome</keyword>
<proteinExistence type="predicted"/>
<evidence type="ECO:0000313" key="5">
    <source>
        <dbReference type="EMBL" id="MDA5194203.1"/>
    </source>
</evidence>
<name>A0A9X3TYN1_9PROT</name>
<dbReference type="Pfam" id="PF10620">
    <property type="entry name" value="MdcG"/>
    <property type="match status" value="1"/>
</dbReference>
<evidence type="ECO:0000259" key="3">
    <source>
        <dbReference type="Pfam" id="PF10620"/>
    </source>
</evidence>
<dbReference type="Pfam" id="PF20866">
    <property type="entry name" value="MdcG_N"/>
    <property type="match status" value="1"/>
</dbReference>
<dbReference type="InterPro" id="IPR017557">
    <property type="entry name" value="Holo-ACP_synthase"/>
</dbReference>
<accession>A0A9X3TYN1</accession>
<feature type="domain" description="Phosphoribosyl-dephospho-CoA transferase MdcG C-terminal" evidence="3">
    <location>
        <begin position="89"/>
        <end position="194"/>
    </location>
</feature>
<sequence length="197" mass="21439">MDVAVHDLLRIDPEALIGDMPDWARSALADAPWVVVRRALSSDGRIAVGVRGQTRDQRFAAWLPVAGVTAHVTPYDIVRDGLAGRRRMLPALAALDTVLSVMAGTPYVWGPGGSVGFELVTGYLAVTEQSDLDIILRAPEYLDRARAADLLDRLPLRSDVRLEVPRGAVALREYVRGGRMVLKTCEGPCLVDDPWDG</sequence>
<organism evidence="5 6">
    <name type="scientific">Govanella unica</name>
    <dbReference type="NCBI Taxonomy" id="2975056"/>
    <lineage>
        <taxon>Bacteria</taxon>
        <taxon>Pseudomonadati</taxon>
        <taxon>Pseudomonadota</taxon>
        <taxon>Alphaproteobacteria</taxon>
        <taxon>Emcibacterales</taxon>
        <taxon>Govanellaceae</taxon>
        <taxon>Govanella</taxon>
    </lineage>
</organism>
<dbReference type="NCBIfam" id="NF002332">
    <property type="entry name" value="PRK01293.1"/>
    <property type="match status" value="1"/>
</dbReference>
<feature type="domain" description="Phosphoribosyl-dephospho-CoA transferase MdcG N-terminal" evidence="4">
    <location>
        <begin position="5"/>
        <end position="74"/>
    </location>
</feature>
<dbReference type="Proteomes" id="UP001141619">
    <property type="component" value="Unassembled WGS sequence"/>
</dbReference>
<gene>
    <name evidence="5" type="ORF">NYP16_09595</name>
</gene>
<evidence type="ECO:0000259" key="4">
    <source>
        <dbReference type="Pfam" id="PF20866"/>
    </source>
</evidence>
<dbReference type="InterPro" id="IPR048903">
    <property type="entry name" value="MdcG_N"/>
</dbReference>
<reference evidence="5" key="2">
    <citation type="journal article" date="2023" name="Syst. Appl. Microbiol.">
        <title>Govania unica gen. nov., sp. nov., a rare biosphere bacterium that represents a novel family in the class Alphaproteobacteria.</title>
        <authorList>
            <person name="Vandamme P."/>
            <person name="Peeters C."/>
            <person name="Hettiarachchi A."/>
            <person name="Cnockaert M."/>
            <person name="Carlier A."/>
        </authorList>
    </citation>
    <scope>NUCLEOTIDE SEQUENCE</scope>
    <source>
        <strain evidence="5">LMG 31809</strain>
    </source>
</reference>
<evidence type="ECO:0000256" key="1">
    <source>
        <dbReference type="ARBA" id="ARBA00022679"/>
    </source>
</evidence>
<dbReference type="AlphaFoldDB" id="A0A9X3TYN1"/>
<dbReference type="RefSeq" id="WP_274943907.1">
    <property type="nucleotide sequence ID" value="NZ_JANWOI010000003.1"/>
</dbReference>
<reference evidence="5" key="1">
    <citation type="submission" date="2022-08" db="EMBL/GenBank/DDBJ databases">
        <authorList>
            <person name="Vandamme P."/>
            <person name="Hettiarachchi A."/>
            <person name="Peeters C."/>
            <person name="Cnockaert M."/>
            <person name="Carlier A."/>
        </authorList>
    </citation>
    <scope>NUCLEOTIDE SEQUENCE</scope>
    <source>
        <strain evidence="5">LMG 31809</strain>
    </source>
</reference>
<dbReference type="NCBIfam" id="TIGR03135">
    <property type="entry name" value="malonate_mdcG"/>
    <property type="match status" value="1"/>
</dbReference>
<protein>
    <submittedName>
        <fullName evidence="5">Malonate decarboxylase holo-ACP synthase</fullName>
    </submittedName>
</protein>
<comment type="caution">
    <text evidence="5">The sequence shown here is derived from an EMBL/GenBank/DDBJ whole genome shotgun (WGS) entry which is preliminary data.</text>
</comment>
<evidence type="ECO:0000256" key="2">
    <source>
        <dbReference type="ARBA" id="ARBA00022695"/>
    </source>
</evidence>
<dbReference type="GO" id="GO:0016779">
    <property type="term" value="F:nucleotidyltransferase activity"/>
    <property type="evidence" value="ECO:0007669"/>
    <property type="project" value="UniProtKB-KW"/>
</dbReference>
<keyword evidence="2" id="KW-0548">Nucleotidyltransferase</keyword>
<dbReference type="InterPro" id="IPR049180">
    <property type="entry name" value="MdcG_C"/>
</dbReference>
<keyword evidence="1" id="KW-0808">Transferase</keyword>
<dbReference type="EMBL" id="JANWOI010000003">
    <property type="protein sequence ID" value="MDA5194203.1"/>
    <property type="molecule type" value="Genomic_DNA"/>
</dbReference>
<evidence type="ECO:0000313" key="6">
    <source>
        <dbReference type="Proteomes" id="UP001141619"/>
    </source>
</evidence>